<evidence type="ECO:0000313" key="3">
    <source>
        <dbReference type="Proteomes" id="UP001432209"/>
    </source>
</evidence>
<proteinExistence type="predicted"/>
<gene>
    <name evidence="2" type="ORF">OG442_01620</name>
</gene>
<dbReference type="InterPro" id="IPR041522">
    <property type="entry name" value="CdaR_GGDEF"/>
</dbReference>
<dbReference type="EMBL" id="CP109495">
    <property type="protein sequence ID" value="WUX50356.1"/>
    <property type="molecule type" value="Genomic_DNA"/>
</dbReference>
<evidence type="ECO:0000313" key="2">
    <source>
        <dbReference type="EMBL" id="WUX50356.1"/>
    </source>
</evidence>
<dbReference type="RefSeq" id="WP_329073930.1">
    <property type="nucleotide sequence ID" value="NZ_CP109495.1"/>
</dbReference>
<protein>
    <recommendedName>
        <fullName evidence="1">CdaR GGDEF-like domain-containing protein</fullName>
    </recommendedName>
</protein>
<keyword evidence="3" id="KW-1185">Reference proteome</keyword>
<dbReference type="Pfam" id="PF17853">
    <property type="entry name" value="GGDEF_2"/>
    <property type="match status" value="1"/>
</dbReference>
<reference evidence="2" key="1">
    <citation type="submission" date="2022-10" db="EMBL/GenBank/DDBJ databases">
        <title>The complete genomes of actinobacterial strains from the NBC collection.</title>
        <authorList>
            <person name="Joergensen T.S."/>
            <person name="Alvarez Arevalo M."/>
            <person name="Sterndorff E.B."/>
            <person name="Faurdal D."/>
            <person name="Vuksanovic O."/>
            <person name="Mourched A.-S."/>
            <person name="Charusanti P."/>
            <person name="Shaw S."/>
            <person name="Blin K."/>
            <person name="Weber T."/>
        </authorList>
    </citation>
    <scope>NUCLEOTIDE SEQUENCE</scope>
    <source>
        <strain evidence="2">NBC_01432</strain>
    </source>
</reference>
<sequence>MWPGDGQHGNCQGKEWEFWVTLRDHARIESVMHRGVSTSLAAHVGEQGAAQASDVFTLPPCPQIGITMERIGNPIRAKRCPARLRMADRLRWSCRRAGRRVAARGGYASRLVLHRDYLAGPVTVLVAMVAREEASLWLKNAVWPWGSPSTTVDTASPSRGLALTRPDHALLLTIWPGVRSQVIERNTAELAEVLREKLVAELGLGRAALCWVGVGGPRPRLTEAHFSYEEARRAAEVARITGTPGCTPCFQTPGTVGWLKLCGCISITPATSLPPPPCMSTAPLEQLTGLRLDVGDDRLAAHLALKMAELHPVLPASTKAPDAPDVVL</sequence>
<accession>A0ABZ1ZW82</accession>
<dbReference type="Proteomes" id="UP001432209">
    <property type="component" value="Chromosome"/>
</dbReference>
<name>A0ABZ1ZW82_STRNV</name>
<feature type="domain" description="CdaR GGDEF-like" evidence="1">
    <location>
        <begin position="156"/>
        <end position="237"/>
    </location>
</feature>
<evidence type="ECO:0000259" key="1">
    <source>
        <dbReference type="Pfam" id="PF17853"/>
    </source>
</evidence>
<organism evidence="2 3">
    <name type="scientific">Streptomyces niveus</name>
    <name type="common">Streptomyces spheroides</name>
    <dbReference type="NCBI Taxonomy" id="193462"/>
    <lineage>
        <taxon>Bacteria</taxon>
        <taxon>Bacillati</taxon>
        <taxon>Actinomycetota</taxon>
        <taxon>Actinomycetes</taxon>
        <taxon>Kitasatosporales</taxon>
        <taxon>Streptomycetaceae</taxon>
        <taxon>Streptomyces</taxon>
    </lineage>
</organism>